<protein>
    <submittedName>
        <fullName evidence="1">Uncharacterized protein</fullName>
    </submittedName>
</protein>
<comment type="caution">
    <text evidence="1">The sequence shown here is derived from an EMBL/GenBank/DDBJ whole genome shotgun (WGS) entry which is preliminary data.</text>
</comment>
<dbReference type="Proteomes" id="UP000824469">
    <property type="component" value="Unassembled WGS sequence"/>
</dbReference>
<accession>A0AA38GLK6</accession>
<keyword evidence="2" id="KW-1185">Reference proteome</keyword>
<proteinExistence type="predicted"/>
<organism evidence="1 2">
    <name type="scientific">Taxus chinensis</name>
    <name type="common">Chinese yew</name>
    <name type="synonym">Taxus wallichiana var. chinensis</name>
    <dbReference type="NCBI Taxonomy" id="29808"/>
    <lineage>
        <taxon>Eukaryota</taxon>
        <taxon>Viridiplantae</taxon>
        <taxon>Streptophyta</taxon>
        <taxon>Embryophyta</taxon>
        <taxon>Tracheophyta</taxon>
        <taxon>Spermatophyta</taxon>
        <taxon>Pinopsida</taxon>
        <taxon>Pinidae</taxon>
        <taxon>Conifers II</taxon>
        <taxon>Cupressales</taxon>
        <taxon>Taxaceae</taxon>
        <taxon>Taxus</taxon>
    </lineage>
</organism>
<evidence type="ECO:0000313" key="2">
    <source>
        <dbReference type="Proteomes" id="UP000824469"/>
    </source>
</evidence>
<feature type="non-terminal residue" evidence="1">
    <location>
        <position position="52"/>
    </location>
</feature>
<evidence type="ECO:0000313" key="1">
    <source>
        <dbReference type="EMBL" id="KAH9324145.1"/>
    </source>
</evidence>
<gene>
    <name evidence="1" type="ORF">KI387_004323</name>
</gene>
<feature type="non-terminal residue" evidence="1">
    <location>
        <position position="1"/>
    </location>
</feature>
<name>A0AA38GLK6_TAXCH</name>
<reference evidence="1 2" key="1">
    <citation type="journal article" date="2021" name="Nat. Plants">
        <title>The Taxus genome provides insights into paclitaxel biosynthesis.</title>
        <authorList>
            <person name="Xiong X."/>
            <person name="Gou J."/>
            <person name="Liao Q."/>
            <person name="Li Y."/>
            <person name="Zhou Q."/>
            <person name="Bi G."/>
            <person name="Li C."/>
            <person name="Du R."/>
            <person name="Wang X."/>
            <person name="Sun T."/>
            <person name="Guo L."/>
            <person name="Liang H."/>
            <person name="Lu P."/>
            <person name="Wu Y."/>
            <person name="Zhang Z."/>
            <person name="Ro D.K."/>
            <person name="Shang Y."/>
            <person name="Huang S."/>
            <person name="Yan J."/>
        </authorList>
    </citation>
    <scope>NUCLEOTIDE SEQUENCE [LARGE SCALE GENOMIC DNA]</scope>
    <source>
        <strain evidence="1">Ta-2019</strain>
    </source>
</reference>
<dbReference type="EMBL" id="JAHRHJ020000002">
    <property type="protein sequence ID" value="KAH9324145.1"/>
    <property type="molecule type" value="Genomic_DNA"/>
</dbReference>
<sequence length="52" mass="5421">CWEIHDGLKGTGPKVEEGAAAVDEGKWVETLGGGIKREAKKVLTGGRDNAGE</sequence>
<dbReference type="AlphaFoldDB" id="A0AA38GLK6"/>